<dbReference type="EMBL" id="CAJZCX010000005">
    <property type="protein sequence ID" value="CAG9474723.1"/>
    <property type="molecule type" value="Genomic_DNA"/>
</dbReference>
<sequence length="245" mass="29054">MTEINYENVIYYSSQNFIMNIIPAIISKNNYKETCRTIINKKLNNDIKFIKLCETLSGFLKYYSTNGKTGLCNNNVCCEYLNYWLNYEGREVNIPNYNTFDFYNIIKEEFPDKTLWGYCNSKIHHIEDFEFKKHDTLYKIHDEFNKFKLKKKNIQARDDSCKNAQKCVDLYNSIISLCHLHNDTSLCHALSELKRKIEQEGWLNNSDRMCSTVKELLSPDHAFNNGIGIYHEYIDIVYSIWILFS</sequence>
<reference evidence="1" key="1">
    <citation type="submission" date="2021-09" db="EMBL/GenBank/DDBJ databases">
        <authorList>
            <consortium name="Pathogen Informatics"/>
        </authorList>
    </citation>
    <scope>NUCLEOTIDE SEQUENCE</scope>
    <source>
        <strain evidence="1">PvW1</strain>
    </source>
</reference>
<evidence type="ECO:0000313" key="2">
    <source>
        <dbReference type="Proteomes" id="UP000779233"/>
    </source>
</evidence>
<comment type="caution">
    <text evidence="1">The sequence shown here is derived from an EMBL/GenBank/DDBJ whole genome shotgun (WGS) entry which is preliminary data.</text>
</comment>
<dbReference type="AlphaFoldDB" id="A0A8S4HCA9"/>
<gene>
    <name evidence="1" type="ORF">PVW1_100025800</name>
</gene>
<protein>
    <submittedName>
        <fullName evidence="1">(malaria parasite P. vivax) hypothetical protein</fullName>
    </submittedName>
</protein>
<accession>A0A8S4HCA9</accession>
<dbReference type="Proteomes" id="UP000779233">
    <property type="component" value="Unassembled WGS sequence"/>
</dbReference>
<dbReference type="VEuPathDB" id="PlasmoDB:PVPAM_100007900"/>
<name>A0A8S4HCA9_PLAVI</name>
<organism evidence="1 2">
    <name type="scientific">Plasmodium vivax</name>
    <name type="common">malaria parasite P. vivax</name>
    <dbReference type="NCBI Taxonomy" id="5855"/>
    <lineage>
        <taxon>Eukaryota</taxon>
        <taxon>Sar</taxon>
        <taxon>Alveolata</taxon>
        <taxon>Apicomplexa</taxon>
        <taxon>Aconoidasida</taxon>
        <taxon>Haemosporida</taxon>
        <taxon>Plasmodiidae</taxon>
        <taxon>Plasmodium</taxon>
        <taxon>Plasmodium (Plasmodium)</taxon>
    </lineage>
</organism>
<evidence type="ECO:0000313" key="1">
    <source>
        <dbReference type="EMBL" id="CAG9474723.1"/>
    </source>
</evidence>
<proteinExistence type="predicted"/>